<proteinExistence type="inferred from homology"/>
<dbReference type="InterPro" id="IPR008969">
    <property type="entry name" value="CarboxyPept-like_regulatory"/>
</dbReference>
<dbReference type="PATRIC" id="fig|1346330.5.peg.2282"/>
<organism evidence="15 16">
    <name type="scientific">Sphingobacterium paucimobilis HER1398</name>
    <dbReference type="NCBI Taxonomy" id="1346330"/>
    <lineage>
        <taxon>Bacteria</taxon>
        <taxon>Pseudomonadati</taxon>
        <taxon>Bacteroidota</taxon>
        <taxon>Sphingobacteriia</taxon>
        <taxon>Sphingobacteriales</taxon>
        <taxon>Sphingobacteriaceae</taxon>
        <taxon>Sphingobacterium</taxon>
    </lineage>
</organism>
<evidence type="ECO:0000256" key="11">
    <source>
        <dbReference type="PROSITE-ProRule" id="PRU01360"/>
    </source>
</evidence>
<comment type="caution">
    <text evidence="15">The sequence shown here is derived from an EMBL/GenBank/DDBJ whole genome shotgun (WGS) entry which is preliminary data.</text>
</comment>
<keyword evidence="16" id="KW-1185">Reference proteome</keyword>
<feature type="domain" description="TonB-dependent receptor plug" evidence="14">
    <location>
        <begin position="120"/>
        <end position="222"/>
    </location>
</feature>
<evidence type="ECO:0000256" key="6">
    <source>
        <dbReference type="ARBA" id="ARBA00023004"/>
    </source>
</evidence>
<dbReference type="OrthoDB" id="9775095at2"/>
<evidence type="ECO:0000256" key="4">
    <source>
        <dbReference type="ARBA" id="ARBA00022496"/>
    </source>
</evidence>
<keyword evidence="2 11" id="KW-0813">Transport</keyword>
<dbReference type="CDD" id="cd01347">
    <property type="entry name" value="ligand_gated_channel"/>
    <property type="match status" value="1"/>
</dbReference>
<keyword evidence="7" id="KW-0406">Ion transport</keyword>
<evidence type="ECO:0000313" key="15">
    <source>
        <dbReference type="EMBL" id="ERJ58949.1"/>
    </source>
</evidence>
<evidence type="ECO:0000256" key="9">
    <source>
        <dbReference type="ARBA" id="ARBA00023136"/>
    </source>
</evidence>
<dbReference type="GO" id="GO:0006826">
    <property type="term" value="P:iron ion transport"/>
    <property type="evidence" value="ECO:0007669"/>
    <property type="project" value="UniProtKB-KW"/>
</dbReference>
<dbReference type="SUPFAM" id="SSF56935">
    <property type="entry name" value="Porins"/>
    <property type="match status" value="1"/>
</dbReference>
<reference evidence="15 16" key="1">
    <citation type="journal article" date="2013" name="Genome Announc.">
        <title>The Draft Genome Sequence of Sphingomonas paucimobilis Strain HER1398 (Proteobacteria), Host to the Giant PAU Phage, Indicates That It Is a Member of the Genus Sphingobacterium (Bacteroidetes).</title>
        <authorList>
            <person name="White R.A.III."/>
            <person name="Suttle C.A."/>
        </authorList>
    </citation>
    <scope>NUCLEOTIDE SEQUENCE [LARGE SCALE GENOMIC DNA]</scope>
    <source>
        <strain evidence="15 16">HER1398</strain>
    </source>
</reference>
<dbReference type="AlphaFoldDB" id="U2J1V9"/>
<name>U2J1V9_9SPHI</name>
<keyword evidence="3 11" id="KW-1134">Transmembrane beta strand</keyword>
<dbReference type="InterPro" id="IPR012910">
    <property type="entry name" value="Plug_dom"/>
</dbReference>
<dbReference type="PANTHER" id="PTHR32552">
    <property type="entry name" value="FERRICHROME IRON RECEPTOR-RELATED"/>
    <property type="match status" value="1"/>
</dbReference>
<dbReference type="Pfam" id="PF00593">
    <property type="entry name" value="TonB_dep_Rec_b-barrel"/>
    <property type="match status" value="1"/>
</dbReference>
<dbReference type="Pfam" id="PF13715">
    <property type="entry name" value="CarbopepD_reg_2"/>
    <property type="match status" value="1"/>
</dbReference>
<evidence type="ECO:0000259" key="14">
    <source>
        <dbReference type="Pfam" id="PF07715"/>
    </source>
</evidence>
<dbReference type="GO" id="GO:0009279">
    <property type="term" value="C:cell outer membrane"/>
    <property type="evidence" value="ECO:0007669"/>
    <property type="project" value="UniProtKB-SubCell"/>
</dbReference>
<evidence type="ECO:0000256" key="3">
    <source>
        <dbReference type="ARBA" id="ARBA00022452"/>
    </source>
</evidence>
<dbReference type="Gene3D" id="2.40.170.20">
    <property type="entry name" value="TonB-dependent receptor, beta-barrel domain"/>
    <property type="match status" value="1"/>
</dbReference>
<evidence type="ECO:0000256" key="2">
    <source>
        <dbReference type="ARBA" id="ARBA00022448"/>
    </source>
</evidence>
<accession>U2J1V9</accession>
<keyword evidence="6" id="KW-0408">Iron</keyword>
<dbReference type="Pfam" id="PF07715">
    <property type="entry name" value="Plug"/>
    <property type="match status" value="1"/>
</dbReference>
<dbReference type="InterPro" id="IPR039426">
    <property type="entry name" value="TonB-dep_rcpt-like"/>
</dbReference>
<dbReference type="Proteomes" id="UP000016584">
    <property type="component" value="Unassembled WGS sequence"/>
</dbReference>
<evidence type="ECO:0000256" key="10">
    <source>
        <dbReference type="ARBA" id="ARBA00023237"/>
    </source>
</evidence>
<keyword evidence="8 12" id="KW-0798">TonB box</keyword>
<keyword evidence="5 11" id="KW-0812">Transmembrane</keyword>
<keyword evidence="10 11" id="KW-0998">Cell outer membrane</keyword>
<evidence type="ECO:0000256" key="8">
    <source>
        <dbReference type="ARBA" id="ARBA00023077"/>
    </source>
</evidence>
<evidence type="ECO:0008006" key="17">
    <source>
        <dbReference type="Google" id="ProtNLM"/>
    </source>
</evidence>
<evidence type="ECO:0000256" key="12">
    <source>
        <dbReference type="RuleBase" id="RU003357"/>
    </source>
</evidence>
<comment type="subcellular location">
    <subcellularLocation>
        <location evidence="1 11">Cell outer membrane</location>
        <topology evidence="1 11">Multi-pass membrane protein</topology>
    </subcellularLocation>
</comment>
<protein>
    <recommendedName>
        <fullName evidence="17">TonB-dependent receptor plug domain-containing protein</fullName>
    </recommendedName>
</protein>
<evidence type="ECO:0000313" key="16">
    <source>
        <dbReference type="Proteomes" id="UP000016584"/>
    </source>
</evidence>
<keyword evidence="9 11" id="KW-0472">Membrane</keyword>
<dbReference type="RefSeq" id="WP_021070442.1">
    <property type="nucleotide sequence ID" value="NZ_ATDL01000015.1"/>
</dbReference>
<dbReference type="InterPro" id="IPR000531">
    <property type="entry name" value="Beta-barrel_TonB"/>
</dbReference>
<feature type="domain" description="TonB-dependent receptor-like beta-barrel" evidence="13">
    <location>
        <begin position="343"/>
        <end position="755"/>
    </location>
</feature>
<dbReference type="PANTHER" id="PTHR32552:SF81">
    <property type="entry name" value="TONB-DEPENDENT OUTER MEMBRANE RECEPTOR"/>
    <property type="match status" value="1"/>
</dbReference>
<evidence type="ECO:0000256" key="5">
    <source>
        <dbReference type="ARBA" id="ARBA00022692"/>
    </source>
</evidence>
<dbReference type="SUPFAM" id="SSF49464">
    <property type="entry name" value="Carboxypeptidase regulatory domain-like"/>
    <property type="match status" value="1"/>
</dbReference>
<keyword evidence="4" id="KW-0410">Iron transport</keyword>
<evidence type="ECO:0000259" key="13">
    <source>
        <dbReference type="Pfam" id="PF00593"/>
    </source>
</evidence>
<dbReference type="Gene3D" id="2.60.40.1120">
    <property type="entry name" value="Carboxypeptidase-like, regulatory domain"/>
    <property type="match status" value="1"/>
</dbReference>
<gene>
    <name evidence="15" type="ORF">M472_09210</name>
</gene>
<dbReference type="EMBL" id="ATDL01000015">
    <property type="protein sequence ID" value="ERJ58949.1"/>
    <property type="molecule type" value="Genomic_DNA"/>
</dbReference>
<evidence type="ECO:0000256" key="7">
    <source>
        <dbReference type="ARBA" id="ARBA00023065"/>
    </source>
</evidence>
<dbReference type="eggNOG" id="COG4771">
    <property type="taxonomic scope" value="Bacteria"/>
</dbReference>
<dbReference type="STRING" id="1346330.M472_09210"/>
<dbReference type="PROSITE" id="PS52016">
    <property type="entry name" value="TONB_DEPENDENT_REC_3"/>
    <property type="match status" value="1"/>
</dbReference>
<evidence type="ECO:0000256" key="1">
    <source>
        <dbReference type="ARBA" id="ARBA00004571"/>
    </source>
</evidence>
<dbReference type="InterPro" id="IPR036942">
    <property type="entry name" value="Beta-barrel_TonB_sf"/>
</dbReference>
<comment type="similarity">
    <text evidence="11 12">Belongs to the TonB-dependent receptor family.</text>
</comment>
<sequence length="786" mass="88539">MRKAYTLIILLCCICTYSKSQTQATLEGSVFYKESQLSNATITLLNTNYRTYSDAKGNFKIQEIRPGKYYLHVQADGFSDFLEEIQLAVGLQKQAILLSKTEQRLPEVVVTADKKEAGMQKTPLSLTVLNAKDIQAMRLRDAKDLTAIVPNLYAANPGDLRNVISIRGITTTSYDPAVTTYIDEVNQFSLDTYISQLHDIERIEVLRGPQSSLYGRNASGGVINIITKQPGNNTSGFAEISLGNYHAQRYALGFRTPLVHDKLYFGASAMYTKRNGYYTNKSTQSSYDDMQLHQGNYFLTYNVHSKLTFQLNVKHQGHSNEGPFPLVMGIDQAFEHPFELDQNRNTTMKDQTVNVSLSARYQGKNYLLNAQSSYQQNYRYYQNPIDGDFSSNDIIAIVNNYGRPWNTNSVYMQEVRLSSTLPSASKFRWNMGLYSFQQHSPTKQGTYYGNDAGMYGLPLTNFTDITINKLDTWGGAAFGQVDYQLSPDLYITAGLRYDYEHRKQQIEGTFLPDNGEVTVTTPDTSATAHYSNLSPKLSFNYQIAKDNLLYASYSRGFRAGGMSQLSGDPTQPPLASYNAEHSNNLEIGSKNMFMNQRLKLNATLFYSQIKNGQIPVLIMPQALTFIQNAAMMTSKGLELELAAIPLQGLEASYNFGYTHARYNDLTVITEGSNQDLSHNKQIFTPRTTSFLSLQYTRDIPALGNSKLFGRIEHKNIGKQYFDLTNTLSQDSYSLWNARIGLQYKRIELALWGANLSDEKYIAYAYDFGAINLGSPRTYGLTIKSIF</sequence>